<dbReference type="GO" id="GO:0005886">
    <property type="term" value="C:plasma membrane"/>
    <property type="evidence" value="ECO:0007669"/>
    <property type="project" value="TreeGrafter"/>
</dbReference>
<comment type="subcellular location">
    <subcellularLocation>
        <location evidence="1">Membrane</location>
        <topology evidence="1">Multi-pass membrane protein</topology>
    </subcellularLocation>
</comment>
<feature type="domain" description="Major facilitator superfamily (MFS) profile" evidence="6">
    <location>
        <begin position="1"/>
        <end position="68"/>
    </location>
</feature>
<sequence length="68" mass="7518">MSWLQTVYLIAKIIAIPLTGYLTRLLTARWLFVIAITLFCVASIGCASSNSFEPLVLWRVVQGFAGGR</sequence>
<keyword evidence="2 5" id="KW-0812">Transmembrane</keyword>
<evidence type="ECO:0000313" key="8">
    <source>
        <dbReference type="Proteomes" id="UP000182258"/>
    </source>
</evidence>
<dbReference type="EMBL" id="FOMB01000025">
    <property type="protein sequence ID" value="SFD17365.1"/>
    <property type="molecule type" value="Genomic_DNA"/>
</dbReference>
<dbReference type="PROSITE" id="PS50850">
    <property type="entry name" value="MFS"/>
    <property type="match status" value="1"/>
</dbReference>
<feature type="transmembrane region" description="Helical" evidence="5">
    <location>
        <begin position="30"/>
        <end position="52"/>
    </location>
</feature>
<evidence type="ECO:0000256" key="2">
    <source>
        <dbReference type="ARBA" id="ARBA00022692"/>
    </source>
</evidence>
<evidence type="ECO:0000313" key="7">
    <source>
        <dbReference type="EMBL" id="SFD17365.1"/>
    </source>
</evidence>
<dbReference type="InterPro" id="IPR036259">
    <property type="entry name" value="MFS_trans_sf"/>
</dbReference>
<evidence type="ECO:0000256" key="3">
    <source>
        <dbReference type="ARBA" id="ARBA00022989"/>
    </source>
</evidence>
<dbReference type="AlphaFoldDB" id="A0A1I1Q5R0"/>
<evidence type="ECO:0000259" key="6">
    <source>
        <dbReference type="PROSITE" id="PS50850"/>
    </source>
</evidence>
<feature type="transmembrane region" description="Helical" evidence="5">
    <location>
        <begin position="6"/>
        <end position="23"/>
    </location>
</feature>
<keyword evidence="3 5" id="KW-1133">Transmembrane helix</keyword>
<dbReference type="STRING" id="728005.SAMN04488059_12549"/>
<accession>A0A1I1Q5R0</accession>
<dbReference type="InterPro" id="IPR011701">
    <property type="entry name" value="MFS"/>
</dbReference>
<dbReference type="InterPro" id="IPR020846">
    <property type="entry name" value="MFS_dom"/>
</dbReference>
<keyword evidence="4 5" id="KW-0472">Membrane</keyword>
<evidence type="ECO:0000256" key="4">
    <source>
        <dbReference type="ARBA" id="ARBA00023136"/>
    </source>
</evidence>
<dbReference type="PANTHER" id="PTHR23501:SF51">
    <property type="entry name" value="MULTIDRUG RESISTANCE PROTEIN B"/>
    <property type="match status" value="1"/>
</dbReference>
<proteinExistence type="predicted"/>
<dbReference type="PANTHER" id="PTHR23501">
    <property type="entry name" value="MAJOR FACILITATOR SUPERFAMILY"/>
    <property type="match status" value="1"/>
</dbReference>
<dbReference type="GO" id="GO:0022857">
    <property type="term" value="F:transmembrane transporter activity"/>
    <property type="evidence" value="ECO:0007669"/>
    <property type="project" value="InterPro"/>
</dbReference>
<evidence type="ECO:0000256" key="5">
    <source>
        <dbReference type="SAM" id="Phobius"/>
    </source>
</evidence>
<gene>
    <name evidence="7" type="ORF">SAMN04488059_12549</name>
</gene>
<reference evidence="7 8" key="1">
    <citation type="submission" date="2016-10" db="EMBL/GenBank/DDBJ databases">
        <authorList>
            <person name="de Groot N.N."/>
        </authorList>
    </citation>
    <scope>NUCLEOTIDE SEQUENCE [LARGE SCALE GENOMIC DNA]</scope>
    <source>
        <strain evidence="7 8">CGMCC 1.10210</strain>
    </source>
</reference>
<dbReference type="Proteomes" id="UP000182258">
    <property type="component" value="Unassembled WGS sequence"/>
</dbReference>
<dbReference type="SUPFAM" id="SSF103473">
    <property type="entry name" value="MFS general substrate transporter"/>
    <property type="match status" value="1"/>
</dbReference>
<organism evidence="7 8">
    <name type="scientific">Devosia psychrophila</name>
    <dbReference type="NCBI Taxonomy" id="728005"/>
    <lineage>
        <taxon>Bacteria</taxon>
        <taxon>Pseudomonadati</taxon>
        <taxon>Pseudomonadota</taxon>
        <taxon>Alphaproteobacteria</taxon>
        <taxon>Hyphomicrobiales</taxon>
        <taxon>Devosiaceae</taxon>
        <taxon>Devosia</taxon>
    </lineage>
</organism>
<dbReference type="Gene3D" id="1.20.1720.10">
    <property type="entry name" value="Multidrug resistance protein D"/>
    <property type="match status" value="1"/>
</dbReference>
<name>A0A1I1Q5R0_9HYPH</name>
<protein>
    <submittedName>
        <fullName evidence="7">Major Facilitator Superfamily protein</fullName>
    </submittedName>
</protein>
<dbReference type="Pfam" id="PF07690">
    <property type="entry name" value="MFS_1"/>
    <property type="match status" value="1"/>
</dbReference>
<evidence type="ECO:0000256" key="1">
    <source>
        <dbReference type="ARBA" id="ARBA00004141"/>
    </source>
</evidence>